<accession>A0A109DD03</accession>
<dbReference type="AlphaFoldDB" id="A0A109DD03"/>
<dbReference type="EMBL" id="LJGP01000039">
    <property type="protein sequence ID" value="KWU03164.1"/>
    <property type="molecule type" value="Genomic_DNA"/>
</dbReference>
<gene>
    <name evidence="2" type="ORF">AEL95_08880</name>
</gene>
<sequence length="163" mass="18268">MRTIKYNPNDHYHFNAALLVVGVIVGIVLGFAFQSGLLLILMPVVSQYQWLLDELNRFVYADQIKALDRLTNSAKLADNRDNFAIGRYRSSVNYTLDMTNSDYYLLTIDANGVSNTRRLQDLANEVGAAFHHSSYLESISNGTAIYKINFATSSGGKVDENDF</sequence>
<evidence type="ECO:0000256" key="1">
    <source>
        <dbReference type="SAM" id="Phobius"/>
    </source>
</evidence>
<dbReference type="RefSeq" id="WP_060462423.1">
    <property type="nucleotide sequence ID" value="NZ_AP025162.1"/>
</dbReference>
<name>A0A109DD03_9LACO</name>
<protein>
    <submittedName>
        <fullName evidence="2">Uncharacterized protein</fullName>
    </submittedName>
</protein>
<keyword evidence="1" id="KW-1133">Transmembrane helix</keyword>
<keyword evidence="1" id="KW-0812">Transmembrane</keyword>
<evidence type="ECO:0000313" key="2">
    <source>
        <dbReference type="EMBL" id="KWU03164.1"/>
    </source>
</evidence>
<feature type="transmembrane region" description="Helical" evidence="1">
    <location>
        <begin position="12"/>
        <end position="41"/>
    </location>
</feature>
<organism evidence="2 3">
    <name type="scientific">Lactobacillus crispatus</name>
    <dbReference type="NCBI Taxonomy" id="47770"/>
    <lineage>
        <taxon>Bacteria</taxon>
        <taxon>Bacillati</taxon>
        <taxon>Bacillota</taxon>
        <taxon>Bacilli</taxon>
        <taxon>Lactobacillales</taxon>
        <taxon>Lactobacillaceae</taxon>
        <taxon>Lactobacillus</taxon>
    </lineage>
</organism>
<evidence type="ECO:0000313" key="3">
    <source>
        <dbReference type="Proteomes" id="UP000067598"/>
    </source>
</evidence>
<reference evidence="2 3" key="1">
    <citation type="journal article" date="2016" name="Microbiology (Mosc.)">
        <title>Comparison of Lactobacillus crispatus isolates from Lactobacillus-dominated vaginal microbiomes with isolates from microbiomes containing bacterial vaginosis-associated bacteria.</title>
        <authorList>
            <person name="Abdelmaksoud A.A."/>
            <person name="Koparde V.N."/>
            <person name="Sheth N.U."/>
            <person name="Serrano M.G."/>
            <person name="Glascock A.L."/>
            <person name="Fettweis J.M."/>
            <person name="Strauss Iii J.F."/>
            <person name="Buck G.A."/>
            <person name="Jefferson K.K."/>
        </authorList>
    </citation>
    <scope>NUCLEOTIDE SEQUENCE [LARGE SCALE GENOMIC DNA]</scope>
    <source>
        <strain evidence="2 3">VMC3</strain>
    </source>
</reference>
<comment type="caution">
    <text evidence="2">The sequence shown here is derived from an EMBL/GenBank/DDBJ whole genome shotgun (WGS) entry which is preliminary data.</text>
</comment>
<keyword evidence="1" id="KW-0472">Membrane</keyword>
<dbReference type="Proteomes" id="UP000067598">
    <property type="component" value="Unassembled WGS sequence"/>
</dbReference>
<proteinExistence type="predicted"/>
<dbReference type="PATRIC" id="fig|47770.28.peg.1253"/>